<dbReference type="EMBL" id="GFDL01010396">
    <property type="protein sequence ID" value="JAV24649.1"/>
    <property type="molecule type" value="Transcribed_RNA"/>
</dbReference>
<feature type="transmembrane region" description="Helical" evidence="1">
    <location>
        <begin position="111"/>
        <end position="132"/>
    </location>
</feature>
<proteinExistence type="predicted"/>
<sequence length="220" mass="24668">MTFTRPSIPTCAAHLVLAGVSGWSLKQLPAGSNLTATPSSVPFMSMLLIFLLVHSLLGIFRHSHPDPHANLRKLYDLSALLTMLCPLPLLNTQLYLKYQPLFTSTSFLPLVYGYLLVSILVPFTTGFIYSSINQRHKSGYVTTAMNLVSLLILTWISCSYDNLWGLGLAVSYCLKLFALPRFAERYSIVDLYIYGLAFFEIFAINVVIDAELYRVEMGIR</sequence>
<dbReference type="Pfam" id="PF16039">
    <property type="entry name" value="DUF4791"/>
    <property type="match status" value="1"/>
</dbReference>
<dbReference type="AlphaFoldDB" id="A0A1Q3FAU8"/>
<accession>A0A1Q3FAU8</accession>
<protein>
    <submittedName>
        <fullName evidence="2">Putative conserved plasma membrane protein</fullName>
    </submittedName>
</protein>
<evidence type="ECO:0000313" key="2">
    <source>
        <dbReference type="EMBL" id="JAV24649.1"/>
    </source>
</evidence>
<feature type="transmembrane region" description="Helical" evidence="1">
    <location>
        <begin position="74"/>
        <end position="91"/>
    </location>
</feature>
<feature type="transmembrane region" description="Helical" evidence="1">
    <location>
        <begin position="191"/>
        <end position="208"/>
    </location>
</feature>
<keyword evidence="1" id="KW-0812">Transmembrane</keyword>
<feature type="transmembrane region" description="Helical" evidence="1">
    <location>
        <begin position="139"/>
        <end position="157"/>
    </location>
</feature>
<name>A0A1Q3FAU8_CULTA</name>
<reference evidence="2" key="1">
    <citation type="submission" date="2017-01" db="EMBL/GenBank/DDBJ databases">
        <title>A deep insight into the sialotranscriptome of adult male and female Cluex tarsalis mosquitoes.</title>
        <authorList>
            <person name="Ribeiro J.M."/>
            <person name="Moreira F."/>
            <person name="Bernard K.A."/>
            <person name="Calvo E."/>
        </authorList>
    </citation>
    <scope>NUCLEOTIDE SEQUENCE</scope>
    <source>
        <strain evidence="2">Kern County</strain>
        <tissue evidence="2">Salivary glands</tissue>
    </source>
</reference>
<evidence type="ECO:0000256" key="1">
    <source>
        <dbReference type="SAM" id="Phobius"/>
    </source>
</evidence>
<dbReference type="InterPro" id="IPR032007">
    <property type="entry name" value="DUF4791"/>
</dbReference>
<keyword evidence="1" id="KW-0472">Membrane</keyword>
<feature type="transmembrane region" description="Helical" evidence="1">
    <location>
        <begin position="41"/>
        <end position="62"/>
    </location>
</feature>
<keyword evidence="1" id="KW-1133">Transmembrane helix</keyword>
<organism evidence="2">
    <name type="scientific">Culex tarsalis</name>
    <name type="common">Encephalitis mosquito</name>
    <dbReference type="NCBI Taxonomy" id="7177"/>
    <lineage>
        <taxon>Eukaryota</taxon>
        <taxon>Metazoa</taxon>
        <taxon>Ecdysozoa</taxon>
        <taxon>Arthropoda</taxon>
        <taxon>Hexapoda</taxon>
        <taxon>Insecta</taxon>
        <taxon>Pterygota</taxon>
        <taxon>Neoptera</taxon>
        <taxon>Endopterygota</taxon>
        <taxon>Diptera</taxon>
        <taxon>Nematocera</taxon>
        <taxon>Culicoidea</taxon>
        <taxon>Culicidae</taxon>
        <taxon>Culicinae</taxon>
        <taxon>Culicini</taxon>
        <taxon>Culex</taxon>
        <taxon>Culex</taxon>
    </lineage>
</organism>